<dbReference type="AlphaFoldDB" id="A0A6J7NZY6"/>
<evidence type="ECO:0000313" key="1">
    <source>
        <dbReference type="EMBL" id="CAB4998726.1"/>
    </source>
</evidence>
<reference evidence="1" key="1">
    <citation type="submission" date="2020-05" db="EMBL/GenBank/DDBJ databases">
        <authorList>
            <person name="Chiriac C."/>
            <person name="Salcher M."/>
            <person name="Ghai R."/>
            <person name="Kavagutti S V."/>
        </authorList>
    </citation>
    <scope>NUCLEOTIDE SEQUENCE</scope>
</reference>
<dbReference type="EMBL" id="CAFBOS010000085">
    <property type="protein sequence ID" value="CAB4998726.1"/>
    <property type="molecule type" value="Genomic_DNA"/>
</dbReference>
<organism evidence="1">
    <name type="scientific">freshwater metagenome</name>
    <dbReference type="NCBI Taxonomy" id="449393"/>
    <lineage>
        <taxon>unclassified sequences</taxon>
        <taxon>metagenomes</taxon>
        <taxon>ecological metagenomes</taxon>
    </lineage>
</organism>
<name>A0A6J7NZY6_9ZZZZ</name>
<protein>
    <submittedName>
        <fullName evidence="1">Unannotated protein</fullName>
    </submittedName>
</protein>
<sequence length="91" mass="9991">MLTDVAVTRAEIAIVEYEGRHAGFDEHLRVVGLAQLLDVAPAARHRDRSHRAGGVFGQVEIATYGDPFTRERDLFDLHGVPLMMIPSPASP</sequence>
<gene>
    <name evidence="1" type="ORF">UFOPK3967_01491</name>
</gene>
<accession>A0A6J7NZY6</accession>
<proteinExistence type="predicted"/>